<accession>A0A0G1U1V6</accession>
<name>A0A0G1U1V6_9BACT</name>
<evidence type="ECO:0000313" key="3">
    <source>
        <dbReference type="Proteomes" id="UP000034739"/>
    </source>
</evidence>
<evidence type="ECO:0000313" key="2">
    <source>
        <dbReference type="EMBL" id="KKU88049.1"/>
    </source>
</evidence>
<evidence type="ECO:0000256" key="1">
    <source>
        <dbReference type="SAM" id="Phobius"/>
    </source>
</evidence>
<dbReference type="AlphaFoldDB" id="A0A0G1U1V6"/>
<gene>
    <name evidence="2" type="ORF">UY16_C0014G0009</name>
</gene>
<dbReference type="Pfam" id="PF18895">
    <property type="entry name" value="T4SS_pilin"/>
    <property type="match status" value="1"/>
</dbReference>
<keyword evidence="1" id="KW-1133">Transmembrane helix</keyword>
<dbReference type="InterPro" id="IPR043993">
    <property type="entry name" value="T4SS_pilin"/>
</dbReference>
<proteinExistence type="predicted"/>
<evidence type="ECO:0008006" key="4">
    <source>
        <dbReference type="Google" id="ProtNLM"/>
    </source>
</evidence>
<keyword evidence="1" id="KW-0812">Transmembrane</keyword>
<comment type="caution">
    <text evidence="2">The sequence shown here is derived from an EMBL/GenBank/DDBJ whole genome shotgun (WGS) entry which is preliminary data.</text>
</comment>
<dbReference type="Proteomes" id="UP000034739">
    <property type="component" value="Unassembled WGS sequence"/>
</dbReference>
<feature type="transmembrane region" description="Helical" evidence="1">
    <location>
        <begin position="80"/>
        <end position="98"/>
    </location>
</feature>
<sequence>MKLLAQLRNPVLPDLLGGGENIGPETYNTGGTAAGKLIGSLVGAIFIFSFLMAFIYLLLGAFNWITSGGDKAKLEHARDMITQAIVGIIIAAAAWAIVKLAGSFLGLDLEALPIPTIQ</sequence>
<keyword evidence="1" id="KW-0472">Membrane</keyword>
<feature type="transmembrane region" description="Helical" evidence="1">
    <location>
        <begin position="37"/>
        <end position="59"/>
    </location>
</feature>
<protein>
    <recommendedName>
        <fullName evidence="4">Integral membrane protein</fullName>
    </recommendedName>
</protein>
<dbReference type="EMBL" id="LCOY01000014">
    <property type="protein sequence ID" value="KKU88049.1"/>
    <property type="molecule type" value="Genomic_DNA"/>
</dbReference>
<organism evidence="2 3">
    <name type="scientific">Candidatus Gottesmanbacteria bacterium GW2011_GWA2_47_9</name>
    <dbReference type="NCBI Taxonomy" id="1618445"/>
    <lineage>
        <taxon>Bacteria</taxon>
        <taxon>Candidatus Gottesmaniibacteriota</taxon>
    </lineage>
</organism>
<reference evidence="2 3" key="1">
    <citation type="journal article" date="2015" name="Nature">
        <title>rRNA introns, odd ribosomes, and small enigmatic genomes across a large radiation of phyla.</title>
        <authorList>
            <person name="Brown C.T."/>
            <person name="Hug L.A."/>
            <person name="Thomas B.C."/>
            <person name="Sharon I."/>
            <person name="Castelle C.J."/>
            <person name="Singh A."/>
            <person name="Wilkins M.J."/>
            <person name="Williams K.H."/>
            <person name="Banfield J.F."/>
        </authorList>
    </citation>
    <scope>NUCLEOTIDE SEQUENCE [LARGE SCALE GENOMIC DNA]</scope>
</reference>